<feature type="domain" description="DinB-like" evidence="5">
    <location>
        <begin position="21"/>
        <end position="150"/>
    </location>
</feature>
<evidence type="ECO:0000313" key="6">
    <source>
        <dbReference type="EMBL" id="KEQ52596.1"/>
    </source>
</evidence>
<dbReference type="PANTHER" id="PTHR23150">
    <property type="entry name" value="SULFATASE MODIFYING FACTOR 1, 2"/>
    <property type="match status" value="1"/>
</dbReference>
<evidence type="ECO:0000256" key="3">
    <source>
        <dbReference type="ARBA" id="ARBA00037882"/>
    </source>
</evidence>
<feature type="domain" description="Sulfatase-modifying factor enzyme-like" evidence="4">
    <location>
        <begin position="191"/>
        <end position="319"/>
    </location>
</feature>
<evidence type="ECO:0000256" key="2">
    <source>
        <dbReference type="ARBA" id="ARBA00023004"/>
    </source>
</evidence>
<dbReference type="eggNOG" id="COG1262">
    <property type="taxonomic scope" value="Bacteria"/>
</dbReference>
<dbReference type="Pfam" id="PF12867">
    <property type="entry name" value="DinB_2"/>
    <property type="match status" value="1"/>
</dbReference>
<dbReference type="Pfam" id="PF03781">
    <property type="entry name" value="FGE-sulfatase"/>
    <property type="match status" value="2"/>
</dbReference>
<protein>
    <recommendedName>
        <fullName evidence="8">Ergothioneine biosynthesis protein EgtB</fullName>
    </recommendedName>
</protein>
<evidence type="ECO:0000256" key="1">
    <source>
        <dbReference type="ARBA" id="ARBA00023002"/>
    </source>
</evidence>
<dbReference type="PATRIC" id="fig|46429.4.peg.3101"/>
<dbReference type="Proteomes" id="UP000028411">
    <property type="component" value="Unassembled WGS sequence"/>
</dbReference>
<keyword evidence="1" id="KW-0560">Oxidoreductase</keyword>
<dbReference type="GO" id="GO:0052699">
    <property type="term" value="P:ergothioneine biosynthetic process"/>
    <property type="evidence" value="ECO:0007669"/>
    <property type="project" value="InterPro"/>
</dbReference>
<accession>A0A081RBM3</accession>
<dbReference type="InterPro" id="IPR051043">
    <property type="entry name" value="Sulfatase_Mod_Factor_Kinase"/>
</dbReference>
<dbReference type="RefSeq" id="WP_051749809.1">
    <property type="nucleotide sequence ID" value="NZ_JFHR01000039.1"/>
</dbReference>
<dbReference type="InterPro" id="IPR024775">
    <property type="entry name" value="DinB-like"/>
</dbReference>
<dbReference type="EMBL" id="JFHR01000039">
    <property type="protein sequence ID" value="KEQ52596.1"/>
    <property type="molecule type" value="Genomic_DNA"/>
</dbReference>
<evidence type="ECO:0000259" key="5">
    <source>
        <dbReference type="Pfam" id="PF12867"/>
    </source>
</evidence>
<sequence length="426" mass="47307">MAKSRTASRTALGQIDLIARYREVRALSEALAARLSDADATVQSMPDASPAKWHLAHASWFFETFVLRDHVAGYRPFDPHYAYLFNSYYEAEGPRHARPMRGMLTRPALKEIRAYRAHVDKALVTALPMLPPEAQALVLLGLHHEQQHQELLLTDMQHLLSLNPLEPALFDAPNALPAPVPGPLHWIEGRQGLVEIGDDGKGDFAFDCEAPRHKTVLHPHALAHRPITNGEWIAFIEDGGYAQAGHWLSDGWAWVQAEGIEAPLYWQRGEKGWTRFGLDGRRPVNPAAPVSHISLYEADAYASWAGARLPTEAEWESGALNIAPTSGNQLDDAVCPRPRASEGGSTLSQMYGDVWEWTGSAYRPHPGFRAAEGAVGEYNGKFMAGQFVLKGGSCATPRGHVRASYRNFFYPHQRWQFTGLRLAKDL</sequence>
<keyword evidence="2" id="KW-0408">Iron</keyword>
<comment type="caution">
    <text evidence="6">The sequence shown here is derived from an EMBL/GenBank/DDBJ whole genome shotgun (WGS) entry which is preliminary data.</text>
</comment>
<gene>
    <name evidence="6" type="ORF">BV95_03122</name>
</gene>
<dbReference type="OrthoDB" id="9768004at2"/>
<proteinExistence type="predicted"/>
<dbReference type="InterPro" id="IPR005532">
    <property type="entry name" value="SUMF_dom"/>
</dbReference>
<feature type="domain" description="Sulfatase-modifying factor enzyme-like" evidence="4">
    <location>
        <begin position="347"/>
        <end position="424"/>
    </location>
</feature>
<reference evidence="6 7" key="1">
    <citation type="submission" date="2014-02" db="EMBL/GenBank/DDBJ databases">
        <title>Whole genome sequence of Sphingobium chlorophenolicum NBRC 16172.</title>
        <authorList>
            <person name="Gan H.M."/>
            <person name="Gan H.Y."/>
            <person name="Chew T.H."/>
            <person name="Savka M.A."/>
        </authorList>
    </citation>
    <scope>NUCLEOTIDE SEQUENCE [LARGE SCALE GENOMIC DNA]</scope>
    <source>
        <strain evidence="6 7">NBRC 16172</strain>
    </source>
</reference>
<dbReference type="SUPFAM" id="SSF56436">
    <property type="entry name" value="C-type lectin-like"/>
    <property type="match status" value="1"/>
</dbReference>
<dbReference type="Gene3D" id="3.90.1580.10">
    <property type="entry name" value="paralog of FGE (formylglycine-generating enzyme)"/>
    <property type="match status" value="1"/>
</dbReference>
<name>A0A081RBM3_SPHCR</name>
<evidence type="ECO:0008006" key="8">
    <source>
        <dbReference type="Google" id="ProtNLM"/>
    </source>
</evidence>
<evidence type="ECO:0000313" key="7">
    <source>
        <dbReference type="Proteomes" id="UP000028411"/>
    </source>
</evidence>
<organism evidence="6 7">
    <name type="scientific">Sphingobium chlorophenolicum</name>
    <dbReference type="NCBI Taxonomy" id="46429"/>
    <lineage>
        <taxon>Bacteria</taxon>
        <taxon>Pseudomonadati</taxon>
        <taxon>Pseudomonadota</taxon>
        <taxon>Alphaproteobacteria</taxon>
        <taxon>Sphingomonadales</taxon>
        <taxon>Sphingomonadaceae</taxon>
        <taxon>Sphingobium</taxon>
    </lineage>
</organism>
<dbReference type="AlphaFoldDB" id="A0A081RBM3"/>
<comment type="pathway">
    <text evidence="3">Amino-acid biosynthesis; ergothioneine biosynthesis.</text>
</comment>
<evidence type="ECO:0000259" key="4">
    <source>
        <dbReference type="Pfam" id="PF03781"/>
    </source>
</evidence>
<dbReference type="PANTHER" id="PTHR23150:SF36">
    <property type="entry name" value="HERCYNINE OXYGENASE"/>
    <property type="match status" value="1"/>
</dbReference>
<dbReference type="InterPro" id="IPR016187">
    <property type="entry name" value="CTDL_fold"/>
</dbReference>
<dbReference type="NCBIfam" id="TIGR03440">
    <property type="entry name" value="egtB_TIGR03440"/>
    <property type="match status" value="1"/>
</dbReference>
<dbReference type="InterPro" id="IPR042095">
    <property type="entry name" value="SUMF_sf"/>
</dbReference>
<dbReference type="InterPro" id="IPR017806">
    <property type="entry name" value="EgtB"/>
</dbReference>